<keyword evidence="1" id="KW-0472">Membrane</keyword>
<keyword evidence="3" id="KW-1185">Reference proteome</keyword>
<accession>A0A820B2R6</accession>
<reference evidence="2" key="1">
    <citation type="submission" date="2021-02" db="EMBL/GenBank/DDBJ databases">
        <authorList>
            <person name="Nowell W R."/>
        </authorList>
    </citation>
    <scope>NUCLEOTIDE SEQUENCE</scope>
</reference>
<evidence type="ECO:0000256" key="1">
    <source>
        <dbReference type="SAM" id="Phobius"/>
    </source>
</evidence>
<keyword evidence="1" id="KW-1133">Transmembrane helix</keyword>
<dbReference type="Proteomes" id="UP000663873">
    <property type="component" value="Unassembled WGS sequence"/>
</dbReference>
<protein>
    <submittedName>
        <fullName evidence="2">Uncharacterized protein</fullName>
    </submittedName>
</protein>
<sequence length="294" mass="34332">HYVNITKEGFDLTMFRHSPLENCTEFFRTIVDLFSLNSSRIENITVLQERITSLKLINLCIYVDIKSLQKLKSLRRIFFQNCTIHFMISQQREDYDLYPKNLSRWSFNNGQTDSFNQFITMINQLGPLKFDLKLSNCFKPIYFFNDFIPLDTQLISLDITCEHFQIDEPSHTKTSTAIFLTPTIIINTQSSSCPLNHKYNWLSLKRNHTSLYSLRTLICEDRLIELHFNINPTTIQNIKVIFSTHRTSTQLTTTTLKWTASIIINFSVALVSIITLCIAFTIFCIRIAIKKSNQ</sequence>
<feature type="non-terminal residue" evidence="2">
    <location>
        <position position="1"/>
    </location>
</feature>
<comment type="caution">
    <text evidence="2">The sequence shown here is derived from an EMBL/GenBank/DDBJ whole genome shotgun (WGS) entry which is preliminary data.</text>
</comment>
<evidence type="ECO:0000313" key="3">
    <source>
        <dbReference type="Proteomes" id="UP000663873"/>
    </source>
</evidence>
<dbReference type="EMBL" id="CAJOBP010000577">
    <property type="protein sequence ID" value="CAF4196098.1"/>
    <property type="molecule type" value="Genomic_DNA"/>
</dbReference>
<proteinExistence type="predicted"/>
<organism evidence="2 3">
    <name type="scientific">Rotaria socialis</name>
    <dbReference type="NCBI Taxonomy" id="392032"/>
    <lineage>
        <taxon>Eukaryota</taxon>
        <taxon>Metazoa</taxon>
        <taxon>Spiralia</taxon>
        <taxon>Gnathifera</taxon>
        <taxon>Rotifera</taxon>
        <taxon>Eurotatoria</taxon>
        <taxon>Bdelloidea</taxon>
        <taxon>Philodinida</taxon>
        <taxon>Philodinidae</taxon>
        <taxon>Rotaria</taxon>
    </lineage>
</organism>
<feature type="transmembrane region" description="Helical" evidence="1">
    <location>
        <begin position="262"/>
        <end position="289"/>
    </location>
</feature>
<dbReference type="AlphaFoldDB" id="A0A820B2R6"/>
<name>A0A820B2R6_9BILA</name>
<gene>
    <name evidence="2" type="ORF">UJA718_LOCUS6248</name>
</gene>
<evidence type="ECO:0000313" key="2">
    <source>
        <dbReference type="EMBL" id="CAF4196098.1"/>
    </source>
</evidence>
<keyword evidence="1" id="KW-0812">Transmembrane</keyword>